<accession>A0ABV5J142</accession>
<dbReference type="Proteomes" id="UP001589654">
    <property type="component" value="Unassembled WGS sequence"/>
</dbReference>
<evidence type="ECO:0000313" key="3">
    <source>
        <dbReference type="EMBL" id="MFB9210531.1"/>
    </source>
</evidence>
<dbReference type="PANTHER" id="PTHR45266">
    <property type="entry name" value="OXALOACETATE DECARBOXYLASE ALPHA CHAIN"/>
    <property type="match status" value="1"/>
</dbReference>
<dbReference type="InterPro" id="IPR001882">
    <property type="entry name" value="Biotin_BS"/>
</dbReference>
<dbReference type="EMBL" id="JBHMEW010000008">
    <property type="protein sequence ID" value="MFB9210531.1"/>
    <property type="molecule type" value="Genomic_DNA"/>
</dbReference>
<comment type="caution">
    <text evidence="3">The sequence shown here is derived from an EMBL/GenBank/DDBJ whole genome shotgun (WGS) entry which is preliminary data.</text>
</comment>
<dbReference type="InterPro" id="IPR050709">
    <property type="entry name" value="Biotin_Carboxyl_Carrier/Decarb"/>
</dbReference>
<dbReference type="SUPFAM" id="SSF51230">
    <property type="entry name" value="Single hybrid motif"/>
    <property type="match status" value="1"/>
</dbReference>
<proteinExistence type="predicted"/>
<reference evidence="3 4" key="1">
    <citation type="submission" date="2024-09" db="EMBL/GenBank/DDBJ databases">
        <authorList>
            <person name="Sun Q."/>
            <person name="Mori K."/>
        </authorList>
    </citation>
    <scope>NUCLEOTIDE SEQUENCE [LARGE SCALE GENOMIC DNA]</scope>
    <source>
        <strain evidence="3 4">CECT 7682</strain>
    </source>
</reference>
<name>A0ABV5J142_9BACT</name>
<dbReference type="PROSITE" id="PS00188">
    <property type="entry name" value="BIOTIN"/>
    <property type="match status" value="1"/>
</dbReference>
<dbReference type="CDD" id="cd06850">
    <property type="entry name" value="biotinyl_domain"/>
    <property type="match status" value="1"/>
</dbReference>
<keyword evidence="1" id="KW-0092">Biotin</keyword>
<sequence>MYSVSIQRKAFRVEKDKDFFKVEGQPINWDLQSIGNSKYHLIYKHKSYNVELLKVDETAKKFTIKLNGKVTELHVKDRFDLLLERLGMNNKTGPQVKNIIAPMPGLIFEIRVKEGDKVKKGDPLLILEAMKMENIIKSPGDGEVKKIMVKNGDSVEKNKVLIQF</sequence>
<dbReference type="PROSITE" id="PS50968">
    <property type="entry name" value="BIOTINYL_LIPOYL"/>
    <property type="match status" value="1"/>
</dbReference>
<protein>
    <submittedName>
        <fullName evidence="3">Acetyl-CoA carboxylase biotin carboxyl carrier protein subunit</fullName>
    </submittedName>
</protein>
<gene>
    <name evidence="3" type="ORF">ACFFUR_01835</name>
</gene>
<dbReference type="Pfam" id="PF00364">
    <property type="entry name" value="Biotin_lipoyl"/>
    <property type="match status" value="1"/>
</dbReference>
<feature type="domain" description="Lipoyl-binding" evidence="2">
    <location>
        <begin position="96"/>
        <end position="164"/>
    </location>
</feature>
<evidence type="ECO:0000256" key="1">
    <source>
        <dbReference type="ARBA" id="ARBA00023267"/>
    </source>
</evidence>
<evidence type="ECO:0000259" key="2">
    <source>
        <dbReference type="PROSITE" id="PS50968"/>
    </source>
</evidence>
<dbReference type="Gene3D" id="2.40.50.100">
    <property type="match status" value="1"/>
</dbReference>
<evidence type="ECO:0000313" key="4">
    <source>
        <dbReference type="Proteomes" id="UP001589654"/>
    </source>
</evidence>
<dbReference type="RefSeq" id="WP_290246786.1">
    <property type="nucleotide sequence ID" value="NZ_JAUFQT010000001.1"/>
</dbReference>
<dbReference type="InterPro" id="IPR011053">
    <property type="entry name" value="Single_hybrid_motif"/>
</dbReference>
<keyword evidence="4" id="KW-1185">Reference proteome</keyword>
<organism evidence="3 4">
    <name type="scientific">Echinicola jeungdonensis</name>
    <dbReference type="NCBI Taxonomy" id="709343"/>
    <lineage>
        <taxon>Bacteria</taxon>
        <taxon>Pseudomonadati</taxon>
        <taxon>Bacteroidota</taxon>
        <taxon>Cytophagia</taxon>
        <taxon>Cytophagales</taxon>
        <taxon>Cyclobacteriaceae</taxon>
        <taxon>Echinicola</taxon>
    </lineage>
</organism>
<dbReference type="PANTHER" id="PTHR45266:SF3">
    <property type="entry name" value="OXALOACETATE DECARBOXYLASE ALPHA CHAIN"/>
    <property type="match status" value="1"/>
</dbReference>
<dbReference type="InterPro" id="IPR000089">
    <property type="entry name" value="Biotin_lipoyl"/>
</dbReference>